<reference evidence="3 4" key="1">
    <citation type="journal article" date="2013" name="PLoS ONE">
        <title>Predicting the Proteins of Angomonas deanei, Strigomonas culicis and Their Respective Endosymbionts Reveals New Aspects of the Trypanosomatidae Family.</title>
        <authorList>
            <person name="Motta M.C."/>
            <person name="Martins A.C."/>
            <person name="de Souza S.S."/>
            <person name="Catta-Preta C.M."/>
            <person name="Silva R."/>
            <person name="Klein C.C."/>
            <person name="de Almeida L.G."/>
            <person name="de Lima Cunha O."/>
            <person name="Ciapina L.P."/>
            <person name="Brocchi M."/>
            <person name="Colabardini A.C."/>
            <person name="de Araujo Lima B."/>
            <person name="Machado C.R."/>
            <person name="de Almeida Soares C.M."/>
            <person name="Probst C.M."/>
            <person name="de Menezes C.B."/>
            <person name="Thompson C.E."/>
            <person name="Bartholomeu D.C."/>
            <person name="Gradia D.F."/>
            <person name="Pavoni D.P."/>
            <person name="Grisard E.C."/>
            <person name="Fantinatti-Garboggini F."/>
            <person name="Marchini F.K."/>
            <person name="Rodrigues-Luiz G.F."/>
            <person name="Wagner G."/>
            <person name="Goldman G.H."/>
            <person name="Fietto J.L."/>
            <person name="Elias M.C."/>
            <person name="Goldman M.H."/>
            <person name="Sagot M.F."/>
            <person name="Pereira M."/>
            <person name="Stoco P.H."/>
            <person name="de Mendonca-Neto R.P."/>
            <person name="Teixeira S.M."/>
            <person name="Maciel T.E."/>
            <person name="de Oliveira Mendes T.A."/>
            <person name="Urmenyi T.P."/>
            <person name="de Souza W."/>
            <person name="Schenkman S."/>
            <person name="de Vasconcelos A.T."/>
        </authorList>
    </citation>
    <scope>NUCLEOTIDE SEQUENCE [LARGE SCALE GENOMIC DNA]</scope>
</reference>
<keyword evidence="1" id="KW-0732">Signal</keyword>
<dbReference type="InterPro" id="IPR050865">
    <property type="entry name" value="BEACH_Domain"/>
</dbReference>
<dbReference type="SMART" id="SM01026">
    <property type="entry name" value="Beach"/>
    <property type="match status" value="1"/>
</dbReference>
<proteinExistence type="predicted"/>
<evidence type="ECO:0000313" key="3">
    <source>
        <dbReference type="EMBL" id="EPY26819.1"/>
    </source>
</evidence>
<comment type="caution">
    <text evidence="3">The sequence shown here is derived from an EMBL/GenBank/DDBJ whole genome shotgun (WGS) entry which is preliminary data.</text>
</comment>
<dbReference type="Pfam" id="PF02138">
    <property type="entry name" value="Beach"/>
    <property type="match status" value="1"/>
</dbReference>
<gene>
    <name evidence="3" type="ORF">STCU_06063</name>
</gene>
<dbReference type="InterPro" id="IPR036372">
    <property type="entry name" value="BEACH_dom_sf"/>
</dbReference>
<dbReference type="PROSITE" id="PS50197">
    <property type="entry name" value="BEACH"/>
    <property type="match status" value="1"/>
</dbReference>
<accession>S9UDK4</accession>
<protein>
    <submittedName>
        <fullName evidence="3">Neutral sphingomyelinase activation associated factor-like protein</fullName>
    </submittedName>
</protein>
<dbReference type="PANTHER" id="PTHR13743:SF123">
    <property type="entry name" value="PROTEIN FAN"/>
    <property type="match status" value="1"/>
</dbReference>
<evidence type="ECO:0000313" key="4">
    <source>
        <dbReference type="Proteomes" id="UP000015354"/>
    </source>
</evidence>
<evidence type="ECO:0000256" key="1">
    <source>
        <dbReference type="SAM" id="SignalP"/>
    </source>
</evidence>
<evidence type="ECO:0000259" key="2">
    <source>
        <dbReference type="PROSITE" id="PS50197"/>
    </source>
</evidence>
<feature type="domain" description="BEACH" evidence="2">
    <location>
        <begin position="133"/>
        <end position="421"/>
    </location>
</feature>
<feature type="chain" id="PRO_5004557917" evidence="1">
    <location>
        <begin position="19"/>
        <end position="797"/>
    </location>
</feature>
<dbReference type="CDD" id="cd06071">
    <property type="entry name" value="Beach"/>
    <property type="match status" value="1"/>
</dbReference>
<dbReference type="Proteomes" id="UP000015354">
    <property type="component" value="Unassembled WGS sequence"/>
</dbReference>
<dbReference type="SUPFAM" id="SSF81837">
    <property type="entry name" value="BEACH domain"/>
    <property type="match status" value="1"/>
</dbReference>
<dbReference type="OrthoDB" id="26681at2759"/>
<dbReference type="EMBL" id="ATMH01006063">
    <property type="protein sequence ID" value="EPY26819.1"/>
    <property type="molecule type" value="Genomic_DNA"/>
</dbReference>
<keyword evidence="4" id="KW-1185">Reference proteome</keyword>
<name>S9UDK4_9TRYP</name>
<dbReference type="InterPro" id="IPR000409">
    <property type="entry name" value="BEACH_dom"/>
</dbReference>
<dbReference type="AlphaFoldDB" id="S9UDK4"/>
<dbReference type="Gene3D" id="1.10.1540.10">
    <property type="entry name" value="BEACH domain"/>
    <property type="match status" value="1"/>
</dbReference>
<dbReference type="PANTHER" id="PTHR13743">
    <property type="entry name" value="BEIGE/BEACH-RELATED"/>
    <property type="match status" value="1"/>
</dbReference>
<feature type="signal peptide" evidence="1">
    <location>
        <begin position="1"/>
        <end position="18"/>
    </location>
</feature>
<sequence length="797" mass="87036">MMTTASLWTLYGRLWCRAAPTSTSCAESWTSSRPPGQACSASRCGASSHFASSGVFLHITAHDLEFIPLYPVGAHGVVHTKIAQLDHLFPRTVLFQDTGLDLYNRAGMTVLSLSFFTSGERRNALEMLNKQCGLSAWQAAPLSMLQKWQARQVSNYEYLLYLNKLASRSFDDLSQYPVFPWVLRCYDVDRVDLQDSRSYRDLSKPAGALNKEKLDQLIARSRSLVEMEEHSYLFPTHYSSSGGVAYYCVRSHPEYMLSLQHGKLDRPQRMFESIGGAWESVLTNGADAKELIPEFFSPDFEELAQYSCLPLGAKDSGEEVSRTLVLPAWAASPRQFIQVHTAALESEYVSAHLHLWIDLIFGAKQDGSAAAEAFNTFHPSCYPPGIGTRATETKSAALASAYAKEFGVVPAKLFYTPHPSRNAEGSHATRLEHVGLTACVNQLTSAADGAAASGLEAVAAPLHPPRAEDVGAAASSCCTGQAEDRLSLTYRLQKVAQFATGAVAAKLVGLFPASRNSATSTGSSSFVCVIVRRDGLCASLFDCATGERMRVFPDFRFPIHALICVDTVALLVTEPCTFVLDVAAQAIVGTVHDMLDSCVRCGRYDACHGLLSLGDVDGCLLVWSLRRGPPVSDALRQSPVMVRDIPGGIWVVGRGDKESVACANERGDIFLATRDETVLLFSVHITGDDPLLGVQVEGETVVVFFSSRVQCYSRDGMLHKQIALPACSGTFCCDRVPLFSMHHGEGTATLVGLYRDQAMYYVNTGTGSLPRWLCVMAHQLVQYFEDGMLRVDRLTLN</sequence>
<organism evidence="3 4">
    <name type="scientific">Strigomonas culicis</name>
    <dbReference type="NCBI Taxonomy" id="28005"/>
    <lineage>
        <taxon>Eukaryota</taxon>
        <taxon>Discoba</taxon>
        <taxon>Euglenozoa</taxon>
        <taxon>Kinetoplastea</taxon>
        <taxon>Metakinetoplastina</taxon>
        <taxon>Trypanosomatida</taxon>
        <taxon>Trypanosomatidae</taxon>
        <taxon>Strigomonadinae</taxon>
        <taxon>Strigomonas</taxon>
    </lineage>
</organism>